<organism evidence="5">
    <name type="scientific">bioreactor metagenome</name>
    <dbReference type="NCBI Taxonomy" id="1076179"/>
    <lineage>
        <taxon>unclassified sequences</taxon>
        <taxon>metagenomes</taxon>
        <taxon>ecological metagenomes</taxon>
    </lineage>
</organism>
<dbReference type="GO" id="GO:0003677">
    <property type="term" value="F:DNA binding"/>
    <property type="evidence" value="ECO:0007669"/>
    <property type="project" value="UniProtKB-KW"/>
</dbReference>
<name>A0A645BR14_9ZZZZ</name>
<feature type="domain" description="HTH marR-type" evidence="4">
    <location>
        <begin position="6"/>
        <end position="144"/>
    </location>
</feature>
<dbReference type="PROSITE" id="PS01117">
    <property type="entry name" value="HTH_MARR_1"/>
    <property type="match status" value="1"/>
</dbReference>
<dbReference type="Pfam" id="PF01047">
    <property type="entry name" value="MarR"/>
    <property type="match status" value="1"/>
</dbReference>
<dbReference type="EMBL" id="VSSQ01021868">
    <property type="protein sequence ID" value="MPM67745.1"/>
    <property type="molecule type" value="Genomic_DNA"/>
</dbReference>
<keyword evidence="2" id="KW-0238">DNA-binding</keyword>
<dbReference type="InterPro" id="IPR036390">
    <property type="entry name" value="WH_DNA-bd_sf"/>
</dbReference>
<sequence length="152" mass="17331">MTNEQRDQLNRFFVRTFNSILAYEDKALSDRGIENLSVKETHVIETVIRLEEEGLANMSSIAEQLNITVGALSTAVQTLISKGFLQRASVPSDRRLVLVTATEQGREVNRIHESFHQQMMDFVAQQLNKADFERLTHSLEQLSLFFESLSSK</sequence>
<dbReference type="InterPro" id="IPR000835">
    <property type="entry name" value="HTH_MarR-typ"/>
</dbReference>
<dbReference type="PROSITE" id="PS50995">
    <property type="entry name" value="HTH_MARR_2"/>
    <property type="match status" value="1"/>
</dbReference>
<evidence type="ECO:0000256" key="1">
    <source>
        <dbReference type="ARBA" id="ARBA00023015"/>
    </source>
</evidence>
<proteinExistence type="predicted"/>
<dbReference type="SMART" id="SM00347">
    <property type="entry name" value="HTH_MARR"/>
    <property type="match status" value="1"/>
</dbReference>
<dbReference type="Gene3D" id="1.10.10.10">
    <property type="entry name" value="Winged helix-like DNA-binding domain superfamily/Winged helix DNA-binding domain"/>
    <property type="match status" value="1"/>
</dbReference>
<comment type="caution">
    <text evidence="5">The sequence shown here is derived from an EMBL/GenBank/DDBJ whole genome shotgun (WGS) entry which is preliminary data.</text>
</comment>
<dbReference type="InterPro" id="IPR023187">
    <property type="entry name" value="Tscrpt_reg_MarR-type_CS"/>
</dbReference>
<reference evidence="5" key="1">
    <citation type="submission" date="2019-08" db="EMBL/GenBank/DDBJ databases">
        <authorList>
            <person name="Kucharzyk K."/>
            <person name="Murdoch R.W."/>
            <person name="Higgins S."/>
            <person name="Loffler F."/>
        </authorList>
    </citation>
    <scope>NUCLEOTIDE SEQUENCE</scope>
</reference>
<keyword evidence="1" id="KW-0805">Transcription regulation</keyword>
<dbReference type="GO" id="GO:0003700">
    <property type="term" value="F:DNA-binding transcription factor activity"/>
    <property type="evidence" value="ECO:0007669"/>
    <property type="project" value="InterPro"/>
</dbReference>
<dbReference type="InterPro" id="IPR036388">
    <property type="entry name" value="WH-like_DNA-bd_sf"/>
</dbReference>
<evidence type="ECO:0000256" key="3">
    <source>
        <dbReference type="ARBA" id="ARBA00023163"/>
    </source>
</evidence>
<dbReference type="AlphaFoldDB" id="A0A645BR14"/>
<evidence type="ECO:0000259" key="4">
    <source>
        <dbReference type="PROSITE" id="PS50995"/>
    </source>
</evidence>
<dbReference type="SUPFAM" id="SSF46785">
    <property type="entry name" value="Winged helix' DNA-binding domain"/>
    <property type="match status" value="1"/>
</dbReference>
<accession>A0A645BR14</accession>
<evidence type="ECO:0000256" key="2">
    <source>
        <dbReference type="ARBA" id="ARBA00023125"/>
    </source>
</evidence>
<keyword evidence="3" id="KW-0804">Transcription</keyword>
<dbReference type="PRINTS" id="PR00598">
    <property type="entry name" value="HTHMARR"/>
</dbReference>
<evidence type="ECO:0000313" key="5">
    <source>
        <dbReference type="EMBL" id="MPM67745.1"/>
    </source>
</evidence>
<protein>
    <recommendedName>
        <fullName evidence="4">HTH marR-type domain-containing protein</fullName>
    </recommendedName>
</protein>
<gene>
    <name evidence="5" type="ORF">SDC9_114669</name>
</gene>
<dbReference type="PANTHER" id="PTHR42756:SF1">
    <property type="entry name" value="TRANSCRIPTIONAL REPRESSOR OF EMRAB OPERON"/>
    <property type="match status" value="1"/>
</dbReference>
<dbReference type="PANTHER" id="PTHR42756">
    <property type="entry name" value="TRANSCRIPTIONAL REGULATOR, MARR"/>
    <property type="match status" value="1"/>
</dbReference>